<organism evidence="1">
    <name type="scientific">Theiler's encephalomyelitis virus</name>
    <dbReference type="NCBI Taxonomy" id="12124"/>
    <lineage>
        <taxon>Viruses</taxon>
        <taxon>Riboviria</taxon>
        <taxon>Orthornavirae</taxon>
        <taxon>Pisuviricota</taxon>
        <taxon>Pisoniviricetes</taxon>
        <taxon>Picornavirales</taxon>
        <taxon>Picornaviridae</taxon>
        <taxon>Caphthovirinae</taxon>
        <taxon>Cardiovirus</taxon>
        <taxon>Cardiovirus theileri</taxon>
        <taxon>Cardiovirus B</taxon>
    </lineage>
</organism>
<evidence type="ECO:0000313" key="1">
    <source>
        <dbReference type="EMBL" id="AZW07417.1"/>
    </source>
</evidence>
<name>A0A3Q9SUC8_9PICO</name>
<sequence length="156" mass="17845">MDTQMCALFAQPLTLLPDLNICSWQTVNGSQRTFFVWTWTMTSSGLRTRAINLKQRNGLTYRSYAILSWNPRETPLHLTRVTPSPQVTKGSLLTTSIPINTKIQLICLPAVAMLATPPKTTDNCRTSWAALQMLLLLWHLSSWIKTQRRWRISLTE</sequence>
<protein>
    <submittedName>
        <fullName evidence="1">Leader* protein</fullName>
    </submittedName>
</protein>
<reference evidence="1" key="1">
    <citation type="submission" date="2018-12" db="EMBL/GenBank/DDBJ databases">
        <title>Characterization of plaque-sized variants of daniel's (da) strain in theiler's virus-induced epilepsy.</title>
        <authorList>
            <person name="Bijalwan M."/>
            <person name="Young C.R."/>
            <person name="Tingling J."/>
            <person name="Zhou X.J."/>
            <person name="Rimmelin A.R."/>
            <person name="Leibowitz J.L."/>
            <person name="Welsh C.J."/>
        </authorList>
    </citation>
    <scope>NUCLEOTIDE SEQUENCE</scope>
    <source>
        <strain evidence="1">Daniels</strain>
    </source>
</reference>
<proteinExistence type="predicted"/>
<accession>A0A3Q9SUC8</accession>
<dbReference type="EMBL" id="MK343442">
    <property type="protein sequence ID" value="AZW07417.1"/>
    <property type="molecule type" value="Genomic_RNA"/>
</dbReference>